<evidence type="ECO:0000313" key="3">
    <source>
        <dbReference type="Proteomes" id="UP000034793"/>
    </source>
</evidence>
<sequence length="78" mass="9168">MISVNWDKVDKFYIVLMVTLTLLSVMVILTFRGLFSAYITAYEIDQREISGDVRIDKEKLEEAYSWVFTKETLPLEIK</sequence>
<keyword evidence="1" id="KW-0472">Membrane</keyword>
<feature type="transmembrane region" description="Helical" evidence="1">
    <location>
        <begin position="12"/>
        <end position="31"/>
    </location>
</feature>
<evidence type="ECO:0000313" key="2">
    <source>
        <dbReference type="EMBL" id="KKR30632.1"/>
    </source>
</evidence>
<evidence type="ECO:0000256" key="1">
    <source>
        <dbReference type="SAM" id="Phobius"/>
    </source>
</evidence>
<organism evidence="2 3">
    <name type="scientific">Candidatus Woesebacteria bacterium GW2011_GWA1_39_8</name>
    <dbReference type="NCBI Taxonomy" id="1618552"/>
    <lineage>
        <taxon>Bacteria</taxon>
        <taxon>Candidatus Woeseibacteriota</taxon>
    </lineage>
</organism>
<accession>A0A0G0SYH8</accession>
<name>A0A0G0SYH8_9BACT</name>
<proteinExistence type="predicted"/>
<keyword evidence="1" id="KW-0812">Transmembrane</keyword>
<dbReference type="AlphaFoldDB" id="A0A0G0SYH8"/>
<keyword evidence="1" id="KW-1133">Transmembrane helix</keyword>
<gene>
    <name evidence="2" type="ORF">UT61_C0004G0059</name>
</gene>
<comment type="caution">
    <text evidence="2">The sequence shown here is derived from an EMBL/GenBank/DDBJ whole genome shotgun (WGS) entry which is preliminary data.</text>
</comment>
<dbReference type="EMBL" id="LBXL01000004">
    <property type="protein sequence ID" value="KKR30632.1"/>
    <property type="molecule type" value="Genomic_DNA"/>
</dbReference>
<reference evidence="2 3" key="1">
    <citation type="journal article" date="2015" name="Nature">
        <title>rRNA introns, odd ribosomes, and small enigmatic genomes across a large radiation of phyla.</title>
        <authorList>
            <person name="Brown C.T."/>
            <person name="Hug L.A."/>
            <person name="Thomas B.C."/>
            <person name="Sharon I."/>
            <person name="Castelle C.J."/>
            <person name="Singh A."/>
            <person name="Wilkins M.J."/>
            <person name="Williams K.H."/>
            <person name="Banfield J.F."/>
        </authorList>
    </citation>
    <scope>NUCLEOTIDE SEQUENCE [LARGE SCALE GENOMIC DNA]</scope>
</reference>
<protein>
    <submittedName>
        <fullName evidence="2">Uncharacterized protein</fullName>
    </submittedName>
</protein>
<dbReference type="Proteomes" id="UP000034793">
    <property type="component" value="Unassembled WGS sequence"/>
</dbReference>